<reference evidence="4" key="2">
    <citation type="submission" date="2020-04" db="EMBL/GenBank/DDBJ databases">
        <authorList>
            <person name="Santos R.A.C."/>
            <person name="Steenwyk J.L."/>
            <person name="Rivero-Menendez O."/>
            <person name="Mead M.E."/>
            <person name="Silva L.P."/>
            <person name="Bastos R.W."/>
            <person name="Alastruey-Izquierdo A."/>
            <person name="Goldman G.H."/>
            <person name="Rokas A."/>
        </authorList>
    </citation>
    <scope>NUCLEOTIDE SEQUENCE</scope>
    <source>
        <strain evidence="4">CNM-CM6805</strain>
    </source>
</reference>
<dbReference type="PANTHER" id="PTHR43861">
    <property type="entry name" value="TRANS-ACONITATE 2-METHYLTRANSFERASE-RELATED"/>
    <property type="match status" value="1"/>
</dbReference>
<dbReference type="EMBL" id="JAAAPX010000026">
    <property type="protein sequence ID" value="KAF4240443.1"/>
    <property type="molecule type" value="Genomic_DNA"/>
</dbReference>
<evidence type="ECO:0000259" key="3">
    <source>
        <dbReference type="Pfam" id="PF13649"/>
    </source>
</evidence>
<keyword evidence="5" id="KW-1185">Reference proteome</keyword>
<dbReference type="GO" id="GO:0008168">
    <property type="term" value="F:methyltransferase activity"/>
    <property type="evidence" value="ECO:0007669"/>
    <property type="project" value="UniProtKB-KW"/>
</dbReference>
<dbReference type="InterPro" id="IPR041698">
    <property type="entry name" value="Methyltransf_25"/>
</dbReference>
<dbReference type="SUPFAM" id="SSF53335">
    <property type="entry name" value="S-adenosyl-L-methionine-dependent methyltransferases"/>
    <property type="match status" value="1"/>
</dbReference>
<keyword evidence="2" id="KW-0808">Transferase</keyword>
<sequence length="241" mass="26670">MTDAEYDKIGGRYDDSVYLHTAILQRAAILTHVGNVQGHDILDLGCGTGLYSRKFIEAGASKLVAIDISEAMVESARRQTMYNGVSEFYVADASKPLHLGQFDLVLAAWILNYASNEVELLSMWSNIFKSLKPGGRCVGIVPDLNQLQTEENPQFGQSSKPLSRVQGGVRVRTTLHAPTPISFNHYIMDLTVHEKCAREAGFPGIHWMTPVDPQIPDLAFASFVEKPLFQVFSVSRPICEN</sequence>
<evidence type="ECO:0000313" key="4">
    <source>
        <dbReference type="EMBL" id="KAF4240443.1"/>
    </source>
</evidence>
<evidence type="ECO:0000313" key="5">
    <source>
        <dbReference type="Proteomes" id="UP000653565"/>
    </source>
</evidence>
<evidence type="ECO:0000256" key="1">
    <source>
        <dbReference type="ARBA" id="ARBA00022603"/>
    </source>
</evidence>
<dbReference type="OrthoDB" id="3647at2759"/>
<feature type="domain" description="Methyltransferase" evidence="3">
    <location>
        <begin position="41"/>
        <end position="135"/>
    </location>
</feature>
<dbReference type="CDD" id="cd02440">
    <property type="entry name" value="AdoMet_MTases"/>
    <property type="match status" value="1"/>
</dbReference>
<dbReference type="AlphaFoldDB" id="A0A8H4GQ15"/>
<comment type="caution">
    <text evidence="4">The sequence shown here is derived from an EMBL/GenBank/DDBJ whole genome shotgun (WGS) entry which is preliminary data.</text>
</comment>
<proteinExistence type="predicted"/>
<organism evidence="4 5">
    <name type="scientific">Aspergillus fumigatiaffinis</name>
    <dbReference type="NCBI Taxonomy" id="340414"/>
    <lineage>
        <taxon>Eukaryota</taxon>
        <taxon>Fungi</taxon>
        <taxon>Dikarya</taxon>
        <taxon>Ascomycota</taxon>
        <taxon>Pezizomycotina</taxon>
        <taxon>Eurotiomycetes</taxon>
        <taxon>Eurotiomycetidae</taxon>
        <taxon>Eurotiales</taxon>
        <taxon>Aspergillaceae</taxon>
        <taxon>Aspergillus</taxon>
        <taxon>Aspergillus subgen. Fumigati</taxon>
    </lineage>
</organism>
<accession>A0A8H4GQ15</accession>
<evidence type="ECO:0000256" key="2">
    <source>
        <dbReference type="ARBA" id="ARBA00022679"/>
    </source>
</evidence>
<dbReference type="PANTHER" id="PTHR43861:SF1">
    <property type="entry name" value="TRANS-ACONITATE 2-METHYLTRANSFERASE"/>
    <property type="match status" value="1"/>
</dbReference>
<reference evidence="4" key="1">
    <citation type="journal article" date="2020" name="bioRxiv">
        <title>Genomic and phenotypic heterogeneity of clinical isolates of the human pathogens Aspergillus fumigatus, Aspergillus lentulus and Aspergillus fumigatiaffinis.</title>
        <authorList>
            <person name="dos Santos R.A.C."/>
            <person name="Steenwyk J.L."/>
            <person name="Rivero-Menendez O."/>
            <person name="Mead M.E."/>
            <person name="Silva L.P."/>
            <person name="Bastos R.W."/>
            <person name="Alastruey-Izquierdo A."/>
            <person name="Goldman G.H."/>
            <person name="Rokas A."/>
        </authorList>
    </citation>
    <scope>NUCLEOTIDE SEQUENCE</scope>
    <source>
        <strain evidence="4">CNM-CM6805</strain>
    </source>
</reference>
<protein>
    <recommendedName>
        <fullName evidence="3">Methyltransferase domain-containing protein</fullName>
    </recommendedName>
</protein>
<dbReference type="Pfam" id="PF13649">
    <property type="entry name" value="Methyltransf_25"/>
    <property type="match status" value="1"/>
</dbReference>
<dbReference type="Proteomes" id="UP000653565">
    <property type="component" value="Unassembled WGS sequence"/>
</dbReference>
<dbReference type="GO" id="GO:0032259">
    <property type="term" value="P:methylation"/>
    <property type="evidence" value="ECO:0007669"/>
    <property type="project" value="UniProtKB-KW"/>
</dbReference>
<keyword evidence="1" id="KW-0489">Methyltransferase</keyword>
<dbReference type="InterPro" id="IPR029063">
    <property type="entry name" value="SAM-dependent_MTases_sf"/>
</dbReference>
<gene>
    <name evidence="4" type="ORF">CNMCM6805_004963</name>
</gene>
<name>A0A8H4GQ15_9EURO</name>
<dbReference type="Gene3D" id="3.40.50.150">
    <property type="entry name" value="Vaccinia Virus protein VP39"/>
    <property type="match status" value="1"/>
</dbReference>